<dbReference type="Proteomes" id="UP000220226">
    <property type="component" value="Unassembled WGS sequence"/>
</dbReference>
<dbReference type="AlphaFoldDB" id="A0A2A8XXP6"/>
<feature type="transmembrane region" description="Helical" evidence="1">
    <location>
        <begin position="20"/>
        <end position="45"/>
    </location>
</feature>
<sequence length="74" mass="8565">MVHPIFKRSNYESFKIHSPYNWMACITNNLIYNILSLIPVIVLGLRAPHSPTVLFLIQITILLKIFNELTLTIL</sequence>
<comment type="caution">
    <text evidence="2">The sequence shown here is derived from an EMBL/GenBank/DDBJ whole genome shotgun (WGS) entry which is preliminary data.</text>
</comment>
<feature type="transmembrane region" description="Helical" evidence="1">
    <location>
        <begin position="52"/>
        <end position="73"/>
    </location>
</feature>
<name>A0A2A8XXP6_BACCE</name>
<evidence type="ECO:0000256" key="1">
    <source>
        <dbReference type="SAM" id="Phobius"/>
    </source>
</evidence>
<keyword evidence="1" id="KW-0812">Transmembrane</keyword>
<keyword evidence="1" id="KW-0472">Membrane</keyword>
<protein>
    <submittedName>
        <fullName evidence="2">Uncharacterized protein</fullName>
    </submittedName>
</protein>
<proteinExistence type="predicted"/>
<keyword evidence="1" id="KW-1133">Transmembrane helix</keyword>
<evidence type="ECO:0000313" key="3">
    <source>
        <dbReference type="Proteomes" id="UP000220226"/>
    </source>
</evidence>
<accession>A0A2A8XXP6</accession>
<dbReference type="EMBL" id="NTQT01000045">
    <property type="protein sequence ID" value="PFC69925.1"/>
    <property type="molecule type" value="Genomic_DNA"/>
</dbReference>
<organism evidence="2 3">
    <name type="scientific">Bacillus cereus</name>
    <dbReference type="NCBI Taxonomy" id="1396"/>
    <lineage>
        <taxon>Bacteria</taxon>
        <taxon>Bacillati</taxon>
        <taxon>Bacillota</taxon>
        <taxon>Bacilli</taxon>
        <taxon>Bacillales</taxon>
        <taxon>Bacillaceae</taxon>
        <taxon>Bacillus</taxon>
        <taxon>Bacillus cereus group</taxon>
    </lineage>
</organism>
<gene>
    <name evidence="2" type="ORF">CN290_28515</name>
</gene>
<evidence type="ECO:0000313" key="2">
    <source>
        <dbReference type="EMBL" id="PFC69925.1"/>
    </source>
</evidence>
<reference evidence="2 3" key="1">
    <citation type="submission" date="2017-09" db="EMBL/GenBank/DDBJ databases">
        <title>Large-scale bioinformatics analysis of Bacillus genomes uncovers conserved roles of natural products in bacterial physiology.</title>
        <authorList>
            <consortium name="Agbiome Team Llc"/>
            <person name="Bleich R.M."/>
            <person name="Grubbs K.J."/>
            <person name="Santa Maria K.C."/>
            <person name="Allen S.E."/>
            <person name="Farag S."/>
            <person name="Shank E.A."/>
            <person name="Bowers A."/>
        </authorList>
    </citation>
    <scope>NUCLEOTIDE SEQUENCE [LARGE SCALE GENOMIC DNA]</scope>
    <source>
        <strain evidence="2 3">AFS025165</strain>
    </source>
</reference>